<keyword evidence="6" id="KW-0929">Antimicrobial</keyword>
<dbReference type="SMART" id="SM00641">
    <property type="entry name" value="Glyco_25"/>
    <property type="match status" value="1"/>
</dbReference>
<keyword evidence="13" id="KW-0732">Signal</keyword>
<evidence type="ECO:0000256" key="3">
    <source>
        <dbReference type="ARBA" id="ARBA00010646"/>
    </source>
</evidence>
<dbReference type="InterPro" id="IPR017853">
    <property type="entry name" value="GH"/>
</dbReference>
<dbReference type="Gene3D" id="3.20.20.80">
    <property type="entry name" value="Glycosidases"/>
    <property type="match status" value="1"/>
</dbReference>
<accession>A0A1H5EAL7</accession>
<keyword evidence="8" id="KW-0378">Hydrolase</keyword>
<feature type="compositionally biased region" description="Polar residues" evidence="12">
    <location>
        <begin position="131"/>
        <end position="145"/>
    </location>
</feature>
<organism evidence="14 15">
    <name type="scientific">Arthrobacter alpinus</name>
    <dbReference type="NCBI Taxonomy" id="656366"/>
    <lineage>
        <taxon>Bacteria</taxon>
        <taxon>Bacillati</taxon>
        <taxon>Actinomycetota</taxon>
        <taxon>Actinomycetes</taxon>
        <taxon>Micrococcales</taxon>
        <taxon>Micrococcaceae</taxon>
        <taxon>Arthrobacter</taxon>
    </lineage>
</organism>
<evidence type="ECO:0000256" key="9">
    <source>
        <dbReference type="ARBA" id="ARBA00023157"/>
    </source>
</evidence>
<dbReference type="GO" id="GO:0003796">
    <property type="term" value="F:lysozyme activity"/>
    <property type="evidence" value="ECO:0007669"/>
    <property type="project" value="UniProtKB-EC"/>
</dbReference>
<keyword evidence="9" id="KW-1015">Disulfide bond</keyword>
<dbReference type="GO" id="GO:0005576">
    <property type="term" value="C:extracellular region"/>
    <property type="evidence" value="ECO:0007669"/>
    <property type="project" value="UniProtKB-SubCell"/>
</dbReference>
<dbReference type="GO" id="GO:0009253">
    <property type="term" value="P:peptidoglycan catabolic process"/>
    <property type="evidence" value="ECO:0007669"/>
    <property type="project" value="InterPro"/>
</dbReference>
<keyword evidence="7" id="KW-0081">Bacteriolytic enzyme</keyword>
<evidence type="ECO:0000256" key="4">
    <source>
        <dbReference type="ARBA" id="ARBA00012732"/>
    </source>
</evidence>
<evidence type="ECO:0000256" key="7">
    <source>
        <dbReference type="ARBA" id="ARBA00022638"/>
    </source>
</evidence>
<dbReference type="InterPro" id="IPR028994">
    <property type="entry name" value="Integrin_alpha_N"/>
</dbReference>
<dbReference type="SUPFAM" id="SSF51445">
    <property type="entry name" value="(Trans)glycosidases"/>
    <property type="match status" value="1"/>
</dbReference>
<dbReference type="GO" id="GO:0016998">
    <property type="term" value="P:cell wall macromolecule catabolic process"/>
    <property type="evidence" value="ECO:0007669"/>
    <property type="project" value="InterPro"/>
</dbReference>
<dbReference type="Proteomes" id="UP000182725">
    <property type="component" value="Unassembled WGS sequence"/>
</dbReference>
<dbReference type="RefSeq" id="WP_074709720.1">
    <property type="nucleotide sequence ID" value="NZ_FNTV01000001.1"/>
</dbReference>
<dbReference type="GO" id="GO:0042742">
    <property type="term" value="P:defense response to bacterium"/>
    <property type="evidence" value="ECO:0007669"/>
    <property type="project" value="UniProtKB-KW"/>
</dbReference>
<dbReference type="PANTHER" id="PTHR34135:SF2">
    <property type="entry name" value="LYSOZYME"/>
    <property type="match status" value="1"/>
</dbReference>
<dbReference type="AlphaFoldDB" id="A0A1H5EAL7"/>
<evidence type="ECO:0000256" key="12">
    <source>
        <dbReference type="SAM" id="MobiDB-lite"/>
    </source>
</evidence>
<dbReference type="PANTHER" id="PTHR34135">
    <property type="entry name" value="LYSOZYME"/>
    <property type="match status" value="1"/>
</dbReference>
<comment type="function">
    <text evidence="11">This enzyme has both lysozyme (acetylmuramidase) and diacetylmuramidase activities.</text>
</comment>
<evidence type="ECO:0000256" key="11">
    <source>
        <dbReference type="ARBA" id="ARBA00055588"/>
    </source>
</evidence>
<dbReference type="EC" id="3.2.1.17" evidence="4"/>
<proteinExistence type="inferred from homology"/>
<comment type="subcellular location">
    <subcellularLocation>
        <location evidence="2">Secreted</location>
    </subcellularLocation>
</comment>
<keyword evidence="10" id="KW-0326">Glycosidase</keyword>
<sequence length="598" mass="63743">MKTNKLAALLASLAMASSAIGGIGVSPALATPVGDSASPVAEATIAPTEPSTVAPIEVPATTGAEVVPSTPNSLTNTPTTEPQKDATGLDQVAGPATTSPDAPQRPTDGGAVMGQAGQLAPKSATKLAQPLSASSEPTVGDQPTGTEGKPLGLDVSGWQKNVNWTAVKNSGARFAYIKTSEGPWTLNDYFTQQYNGAANVGLLRGGYHFARPNLSSGSSQAKVMLESGGGWSGDGKTLPPALDIEDNPYVSTDKTNKCYGMAPAALVNWVKDFTSTIKASTGRDPVIYSSYYFWQECFGSSNAFANSNPLWIAAYYASSPWMPGQWPKYTIWQYANDYANPAQTIPATFPGDQNVFNGTMDDLRELASGTKKPVIGLVPGATVISGKWGGDGKTYVGWFKDSQWCLEMPANTRRCFYFGAPGDKPVVGDWDGDGTATIGIVRSGVWQLTNNLSRLSVDLVQYFGVGTDTPITGDWNGDRKTTIGIFRNGSWQVTNSQARSPKVDVSAYFGVGTDTPVVGDWNGDRWDTFGVWRNGTFWLTDSQLQPPVNYVFRYGIGTDRPTTGDWNGDGKTTVGIVRDGTWQLTNDLQKLSVDSVRF</sequence>
<dbReference type="GO" id="GO:0016052">
    <property type="term" value="P:carbohydrate catabolic process"/>
    <property type="evidence" value="ECO:0007669"/>
    <property type="project" value="TreeGrafter"/>
</dbReference>
<feature type="compositionally biased region" description="Low complexity" evidence="12">
    <location>
        <begin position="68"/>
        <end position="81"/>
    </location>
</feature>
<comment type="similarity">
    <text evidence="3">Belongs to the glycosyl hydrolase 25 family.</text>
</comment>
<dbReference type="Pfam" id="PF01183">
    <property type="entry name" value="Glyco_hydro_25"/>
    <property type="match status" value="1"/>
</dbReference>
<dbReference type="FunFam" id="3.20.20.80:FF:000060">
    <property type="entry name" value="Lysozyme M1"/>
    <property type="match status" value="1"/>
</dbReference>
<evidence type="ECO:0000256" key="10">
    <source>
        <dbReference type="ARBA" id="ARBA00023295"/>
    </source>
</evidence>
<feature type="region of interest" description="Disordered" evidence="12">
    <location>
        <begin position="61"/>
        <end position="153"/>
    </location>
</feature>
<evidence type="ECO:0000256" key="5">
    <source>
        <dbReference type="ARBA" id="ARBA00022525"/>
    </source>
</evidence>
<comment type="catalytic activity">
    <reaction evidence="1">
        <text>Hydrolysis of (1-&gt;4)-beta-linkages between N-acetylmuramic acid and N-acetyl-D-glucosamine residues in a peptidoglycan and between N-acetyl-D-glucosamine residues in chitodextrins.</text>
        <dbReference type="EC" id="3.2.1.17"/>
    </reaction>
</comment>
<evidence type="ECO:0000313" key="14">
    <source>
        <dbReference type="EMBL" id="SED88155.1"/>
    </source>
</evidence>
<dbReference type="PROSITE" id="PS51904">
    <property type="entry name" value="GLYCOSYL_HYDROL_F25_2"/>
    <property type="match status" value="1"/>
</dbReference>
<dbReference type="GO" id="GO:0031640">
    <property type="term" value="P:killing of cells of another organism"/>
    <property type="evidence" value="ECO:0007669"/>
    <property type="project" value="UniProtKB-KW"/>
</dbReference>
<dbReference type="EMBL" id="FNTV01000001">
    <property type="protein sequence ID" value="SED88155.1"/>
    <property type="molecule type" value="Genomic_DNA"/>
</dbReference>
<dbReference type="InterPro" id="IPR002053">
    <property type="entry name" value="Glyco_hydro_25"/>
</dbReference>
<evidence type="ECO:0000256" key="13">
    <source>
        <dbReference type="SAM" id="SignalP"/>
    </source>
</evidence>
<evidence type="ECO:0000256" key="2">
    <source>
        <dbReference type="ARBA" id="ARBA00004613"/>
    </source>
</evidence>
<evidence type="ECO:0000256" key="6">
    <source>
        <dbReference type="ARBA" id="ARBA00022529"/>
    </source>
</evidence>
<feature type="signal peptide" evidence="13">
    <location>
        <begin position="1"/>
        <end position="21"/>
    </location>
</feature>
<reference evidence="14 15" key="1">
    <citation type="submission" date="2016-10" db="EMBL/GenBank/DDBJ databases">
        <authorList>
            <person name="de Groot N.N."/>
        </authorList>
    </citation>
    <scope>NUCLEOTIDE SEQUENCE [LARGE SCALE GENOMIC DNA]</scope>
    <source>
        <strain evidence="14 15">DSM 22274</strain>
    </source>
</reference>
<evidence type="ECO:0000256" key="1">
    <source>
        <dbReference type="ARBA" id="ARBA00000632"/>
    </source>
</evidence>
<keyword evidence="5" id="KW-0964">Secreted</keyword>
<gene>
    <name evidence="14" type="ORF">SAMN04489740_0193</name>
</gene>
<dbReference type="InterPro" id="IPR018077">
    <property type="entry name" value="Glyco_hydro_fam25_subgr"/>
</dbReference>
<evidence type="ECO:0000313" key="15">
    <source>
        <dbReference type="Proteomes" id="UP000182725"/>
    </source>
</evidence>
<dbReference type="SUPFAM" id="SSF69318">
    <property type="entry name" value="Integrin alpha N-terminal domain"/>
    <property type="match status" value="1"/>
</dbReference>
<feature type="chain" id="PRO_5039396548" description="lysozyme" evidence="13">
    <location>
        <begin position="22"/>
        <end position="598"/>
    </location>
</feature>
<evidence type="ECO:0000256" key="8">
    <source>
        <dbReference type="ARBA" id="ARBA00022801"/>
    </source>
</evidence>
<protein>
    <recommendedName>
        <fullName evidence="4">lysozyme</fullName>
        <ecNumber evidence="4">3.2.1.17</ecNumber>
    </recommendedName>
</protein>
<name>A0A1H5EAL7_9MICC</name>